<keyword evidence="3 15" id="KW-0515">Mutator protein</keyword>
<dbReference type="CDD" id="cd03586">
    <property type="entry name" value="PolY_Pol_IV_kappa"/>
    <property type="match status" value="1"/>
</dbReference>
<keyword evidence="18" id="KW-1185">Reference proteome</keyword>
<feature type="binding site" evidence="15">
    <location>
        <position position="42"/>
    </location>
    <ligand>
        <name>Mg(2+)</name>
        <dbReference type="ChEBI" id="CHEBI:18420"/>
    </ligand>
</feature>
<reference evidence="18" key="1">
    <citation type="submission" date="2017-03" db="EMBL/GenBank/DDBJ databases">
        <authorList>
            <person name="Herbold C."/>
        </authorList>
    </citation>
    <scope>NUCLEOTIDE SEQUENCE [LARGE SCALE GENOMIC DNA]</scope>
</reference>
<evidence type="ECO:0000256" key="8">
    <source>
        <dbReference type="ARBA" id="ARBA00022723"/>
    </source>
</evidence>
<dbReference type="InterPro" id="IPR036775">
    <property type="entry name" value="DNA_pol_Y-fam_lit_finger_sf"/>
</dbReference>
<dbReference type="EC" id="2.7.7.7" evidence="15"/>
<dbReference type="GO" id="GO:0003684">
    <property type="term" value="F:damaged DNA binding"/>
    <property type="evidence" value="ECO:0007669"/>
    <property type="project" value="InterPro"/>
</dbReference>
<dbReference type="GO" id="GO:0005737">
    <property type="term" value="C:cytoplasm"/>
    <property type="evidence" value="ECO:0007669"/>
    <property type="project" value="UniProtKB-SubCell"/>
</dbReference>
<evidence type="ECO:0000256" key="2">
    <source>
        <dbReference type="ARBA" id="ARBA00010945"/>
    </source>
</evidence>
<dbReference type="GO" id="GO:0000287">
    <property type="term" value="F:magnesium ion binding"/>
    <property type="evidence" value="ECO:0007669"/>
    <property type="project" value="UniProtKB-UniRule"/>
</dbReference>
<evidence type="ECO:0000256" key="14">
    <source>
        <dbReference type="ARBA" id="ARBA00049244"/>
    </source>
</evidence>
<dbReference type="InterPro" id="IPR043128">
    <property type="entry name" value="Rev_trsase/Diguanyl_cyclase"/>
</dbReference>
<dbReference type="GO" id="GO:0003887">
    <property type="term" value="F:DNA-directed DNA polymerase activity"/>
    <property type="evidence" value="ECO:0007669"/>
    <property type="project" value="UniProtKB-UniRule"/>
</dbReference>
<evidence type="ECO:0000256" key="12">
    <source>
        <dbReference type="ARBA" id="ARBA00023125"/>
    </source>
</evidence>
<dbReference type="GO" id="GO:0006261">
    <property type="term" value="P:DNA-templated DNA replication"/>
    <property type="evidence" value="ECO:0007669"/>
    <property type="project" value="UniProtKB-UniRule"/>
</dbReference>
<evidence type="ECO:0000256" key="4">
    <source>
        <dbReference type="ARBA" id="ARBA00022490"/>
    </source>
</evidence>
<dbReference type="Gene3D" id="3.30.70.270">
    <property type="match status" value="1"/>
</dbReference>
<keyword evidence="7 15" id="KW-0235">DNA replication</keyword>
<keyword evidence="4 15" id="KW-0963">Cytoplasm</keyword>
<keyword evidence="6 15" id="KW-0548">Nucleotidyltransferase</keyword>
<dbReference type="Gene3D" id="3.40.1170.60">
    <property type="match status" value="1"/>
</dbReference>
<keyword evidence="5 15" id="KW-0808">Transferase</keyword>
<evidence type="ECO:0000256" key="6">
    <source>
        <dbReference type="ARBA" id="ARBA00022695"/>
    </source>
</evidence>
<comment type="catalytic activity">
    <reaction evidence="14 15">
        <text>DNA(n) + a 2'-deoxyribonucleoside 5'-triphosphate = DNA(n+1) + diphosphate</text>
        <dbReference type="Rhea" id="RHEA:22508"/>
        <dbReference type="Rhea" id="RHEA-COMP:17339"/>
        <dbReference type="Rhea" id="RHEA-COMP:17340"/>
        <dbReference type="ChEBI" id="CHEBI:33019"/>
        <dbReference type="ChEBI" id="CHEBI:61560"/>
        <dbReference type="ChEBI" id="CHEBI:173112"/>
        <dbReference type="EC" id="2.7.7.7"/>
    </reaction>
</comment>
<protein>
    <recommendedName>
        <fullName evidence="15">DNA polymerase IV</fullName>
        <shortName evidence="15">Pol IV</shortName>
        <ecNumber evidence="15">2.7.7.7</ecNumber>
    </recommendedName>
</protein>
<evidence type="ECO:0000256" key="9">
    <source>
        <dbReference type="ARBA" id="ARBA00022763"/>
    </source>
</evidence>
<feature type="domain" description="UmuC" evidence="16">
    <location>
        <begin position="38"/>
        <end position="226"/>
    </location>
</feature>
<evidence type="ECO:0000313" key="18">
    <source>
        <dbReference type="Proteomes" id="UP000230607"/>
    </source>
</evidence>
<dbReference type="PANTHER" id="PTHR11076:SF33">
    <property type="entry name" value="DNA POLYMERASE KAPPA"/>
    <property type="match status" value="1"/>
</dbReference>
<evidence type="ECO:0000256" key="3">
    <source>
        <dbReference type="ARBA" id="ARBA00022457"/>
    </source>
</evidence>
<feature type="active site" evidence="15">
    <location>
        <position position="144"/>
    </location>
</feature>
<dbReference type="AlphaFoldDB" id="A0A2H1FD00"/>
<evidence type="ECO:0000256" key="13">
    <source>
        <dbReference type="ARBA" id="ARBA00023204"/>
    </source>
</evidence>
<evidence type="ECO:0000256" key="7">
    <source>
        <dbReference type="ARBA" id="ARBA00022705"/>
    </source>
</evidence>
<evidence type="ECO:0000256" key="5">
    <source>
        <dbReference type="ARBA" id="ARBA00022679"/>
    </source>
</evidence>
<evidence type="ECO:0000256" key="10">
    <source>
        <dbReference type="ARBA" id="ARBA00022842"/>
    </source>
</evidence>
<dbReference type="Gene3D" id="3.30.1490.100">
    <property type="entry name" value="DNA polymerase, Y-family, little finger domain"/>
    <property type="match status" value="1"/>
</dbReference>
<comment type="function">
    <text evidence="15">Poorly processive, error-prone DNA polymerase involved in untargeted mutagenesis. Copies undamaged DNA at stalled replication forks, which arise in vivo from mismatched or misaligned primer ends. These misaligned primers can be extended by PolIV. Exhibits no 3'-5' exonuclease (proofreading) activity. May be involved in translesional synthesis.</text>
</comment>
<gene>
    <name evidence="15 17" type="primary">dbh</name>
    <name evidence="17" type="ORF">NCS_10451</name>
</gene>
<dbReference type="InterPro" id="IPR050116">
    <property type="entry name" value="DNA_polymerase-Y"/>
</dbReference>
<keyword evidence="8 15" id="KW-0479">Metal-binding</keyword>
<accession>A0A2H1FD00</accession>
<keyword evidence="13 15" id="KW-0234">DNA repair</keyword>
<dbReference type="InterPro" id="IPR043502">
    <property type="entry name" value="DNA/RNA_pol_sf"/>
</dbReference>
<proteinExistence type="inferred from homology"/>
<evidence type="ECO:0000256" key="1">
    <source>
        <dbReference type="ARBA" id="ARBA00004496"/>
    </source>
</evidence>
<dbReference type="PANTHER" id="PTHR11076">
    <property type="entry name" value="DNA REPAIR POLYMERASE UMUC / TRANSFERASE FAMILY MEMBER"/>
    <property type="match status" value="1"/>
</dbReference>
<name>A0A2H1FD00_9ARCH</name>
<dbReference type="HAMAP" id="MF_01113">
    <property type="entry name" value="DNApol_IV"/>
    <property type="match status" value="1"/>
</dbReference>
<dbReference type="SUPFAM" id="SSF56672">
    <property type="entry name" value="DNA/RNA polymerases"/>
    <property type="match status" value="1"/>
</dbReference>
<feature type="binding site" evidence="15">
    <location>
        <position position="143"/>
    </location>
    <ligand>
        <name>Mg(2+)</name>
        <dbReference type="ChEBI" id="CHEBI:18420"/>
    </ligand>
</feature>
<dbReference type="Pfam" id="PF11799">
    <property type="entry name" value="IMS_C"/>
    <property type="match status" value="1"/>
</dbReference>
<evidence type="ECO:0000259" key="16">
    <source>
        <dbReference type="PROSITE" id="PS50173"/>
    </source>
</evidence>
<dbReference type="GO" id="GO:0042276">
    <property type="term" value="P:error-prone translesion synthesis"/>
    <property type="evidence" value="ECO:0007669"/>
    <property type="project" value="TreeGrafter"/>
</dbReference>
<dbReference type="Gene3D" id="1.10.150.20">
    <property type="entry name" value="5' to 3' exonuclease, C-terminal subdomain"/>
    <property type="match status" value="1"/>
</dbReference>
<dbReference type="SUPFAM" id="SSF100879">
    <property type="entry name" value="Lesion bypass DNA polymerase (Y-family), little finger domain"/>
    <property type="match status" value="1"/>
</dbReference>
<evidence type="ECO:0000256" key="11">
    <source>
        <dbReference type="ARBA" id="ARBA00022932"/>
    </source>
</evidence>
<dbReference type="InterPro" id="IPR017961">
    <property type="entry name" value="DNA_pol_Y-fam_little_finger"/>
</dbReference>
<keyword evidence="11 15" id="KW-0239">DNA-directed DNA polymerase</keyword>
<keyword evidence="10 15" id="KW-0460">Magnesium</keyword>
<comment type="subcellular location">
    <subcellularLocation>
        <location evidence="1 15">Cytoplasm</location>
    </subcellularLocation>
</comment>
<comment type="subunit">
    <text evidence="15">Monomer.</text>
</comment>
<dbReference type="GO" id="GO:0006281">
    <property type="term" value="P:DNA repair"/>
    <property type="evidence" value="ECO:0007669"/>
    <property type="project" value="UniProtKB-UniRule"/>
</dbReference>
<comment type="similarity">
    <text evidence="2 15">Belongs to the DNA polymerase type-Y family.</text>
</comment>
<keyword evidence="12 15" id="KW-0238">DNA-binding</keyword>
<dbReference type="Pfam" id="PF21999">
    <property type="entry name" value="IMS_HHH_1"/>
    <property type="match status" value="1"/>
</dbReference>
<dbReference type="PROSITE" id="PS50173">
    <property type="entry name" value="UMUC"/>
    <property type="match status" value="1"/>
</dbReference>
<dbReference type="Proteomes" id="UP000230607">
    <property type="component" value="Chromosome 1"/>
</dbReference>
<organism evidence="17 18">
    <name type="scientific">Candidatus Nitrosotalea okcheonensis</name>
    <dbReference type="NCBI Taxonomy" id="1903276"/>
    <lineage>
        <taxon>Archaea</taxon>
        <taxon>Nitrososphaerota</taxon>
        <taxon>Nitrososphaeria</taxon>
        <taxon>Nitrosotaleales</taxon>
        <taxon>Nitrosotaleaceae</taxon>
        <taxon>Nitrosotalea</taxon>
    </lineage>
</organism>
<keyword evidence="9 15" id="KW-0227">DNA damage</keyword>
<evidence type="ECO:0000313" key="17">
    <source>
        <dbReference type="EMBL" id="SMH70644.1"/>
    </source>
</evidence>
<dbReference type="InterPro" id="IPR001126">
    <property type="entry name" value="UmuC"/>
</dbReference>
<dbReference type="NCBIfam" id="NF002677">
    <property type="entry name" value="PRK02406.1"/>
    <property type="match status" value="1"/>
</dbReference>
<dbReference type="InterPro" id="IPR022880">
    <property type="entry name" value="DNApol_IV"/>
</dbReference>
<dbReference type="Pfam" id="PF00817">
    <property type="entry name" value="IMS"/>
    <property type="match status" value="1"/>
</dbReference>
<sequence>MWFIHTAYLDDVDNKDEKISNNVIRISNHKFSVDNRVVFHIDFDYFYAQCEEIRRPDLKTKPVVVCVYSDRGGDSGAVATANYLAREYGVKSGMPIKFAKKKLVDISESVFLPTDFEYYSEVSENAMNIIRNHADIFEYVGRDEAYLDVTNRTSHNFKNAAHLAQQLKNSLRSTIKLSSTIGISSNKLVSKIASGYKKPDGLTIIEPQEIESFLGPLPIRTIPGIGKKSEEKLSEMNLETISQLHNVDVFTLNGLFGRKIGSYIYNAARGIDEESVSPRHDPIQYSRIVTLKQDSKDFGYLANDLEKLCDDLYKTIVRDNILFRSVGIQFVQSDLSNRTKSRTLRNPTSSLDELKKTAIQLLRESIEDQKLPVRRLGVRVSDFSRISGQIDITRFF</sequence>
<dbReference type="EMBL" id="LT841358">
    <property type="protein sequence ID" value="SMH70644.1"/>
    <property type="molecule type" value="Genomic_DNA"/>
</dbReference>
<dbReference type="InterPro" id="IPR053848">
    <property type="entry name" value="IMS_HHH_1"/>
</dbReference>
<evidence type="ECO:0000256" key="15">
    <source>
        <dbReference type="HAMAP-Rule" id="MF_01113"/>
    </source>
</evidence>
<feature type="site" description="Substrate discrimination" evidence="15">
    <location>
        <position position="47"/>
    </location>
</feature>
<comment type="cofactor">
    <cofactor evidence="15">
        <name>Mg(2+)</name>
        <dbReference type="ChEBI" id="CHEBI:18420"/>
    </cofactor>
    <text evidence="15">Binds 2 magnesium ions per subunit.</text>
</comment>